<evidence type="ECO:0000256" key="1">
    <source>
        <dbReference type="ARBA" id="ARBA00009458"/>
    </source>
</evidence>
<evidence type="ECO:0000313" key="5">
    <source>
        <dbReference type="Proteomes" id="UP000887565"/>
    </source>
</evidence>
<sequence>MKNFTQMFIYLSANNVDDYSKPNRKLDSSENEIYKETDPLIKSYLSSSHSIKMKKDKMSLKIDVLELYVQENDPVTEVGAKLAEMAYDFEINFQPMVINLVDKFFDETRKMEGGVVQPSLKLLLKNYKTIAEEIFRNGYNWSRLLVILMFTFEIFQRLYVAYTPDVAKNLISHIGAVFVNIGLTAWVLVHGGWSSTKKSSKMHLVLTNS</sequence>
<evidence type="ECO:0000256" key="2">
    <source>
        <dbReference type="ARBA" id="ARBA00022703"/>
    </source>
</evidence>
<evidence type="ECO:0000256" key="3">
    <source>
        <dbReference type="SAM" id="Phobius"/>
    </source>
</evidence>
<feature type="transmembrane region" description="Helical" evidence="3">
    <location>
        <begin position="174"/>
        <end position="193"/>
    </location>
</feature>
<feature type="transmembrane region" description="Helical" evidence="3">
    <location>
        <begin position="144"/>
        <end position="162"/>
    </location>
</feature>
<dbReference type="AlphaFoldDB" id="A0A915I2A5"/>
<dbReference type="Gene3D" id="1.10.437.10">
    <property type="entry name" value="Blc2-like"/>
    <property type="match status" value="1"/>
</dbReference>
<dbReference type="InterPro" id="IPR046371">
    <property type="entry name" value="Bcl-2_BH1-3"/>
</dbReference>
<keyword evidence="3" id="KW-0812">Transmembrane</keyword>
<dbReference type="InterPro" id="IPR002475">
    <property type="entry name" value="Bcl2-like"/>
</dbReference>
<dbReference type="GO" id="GO:0006915">
    <property type="term" value="P:apoptotic process"/>
    <property type="evidence" value="ECO:0007669"/>
    <property type="project" value="UniProtKB-KW"/>
</dbReference>
<dbReference type="Pfam" id="PF00452">
    <property type="entry name" value="Bcl-2"/>
    <property type="match status" value="1"/>
</dbReference>
<dbReference type="GO" id="GO:0042981">
    <property type="term" value="P:regulation of apoptotic process"/>
    <property type="evidence" value="ECO:0007669"/>
    <property type="project" value="InterPro"/>
</dbReference>
<dbReference type="PROSITE" id="PS50062">
    <property type="entry name" value="BCL2_FAMILY"/>
    <property type="match status" value="1"/>
</dbReference>
<dbReference type="SUPFAM" id="SSF56854">
    <property type="entry name" value="Bcl-2 inhibitors of programmed cell death"/>
    <property type="match status" value="1"/>
</dbReference>
<feature type="domain" description="Bcl-2 Bcl-2 homology region 1-3" evidence="4">
    <location>
        <begin position="124"/>
        <end position="193"/>
    </location>
</feature>
<protein>
    <submittedName>
        <fullName evidence="6">Bcl-2 Bcl-2 homology region 1-3 domain-containing protein</fullName>
    </submittedName>
</protein>
<reference evidence="6" key="1">
    <citation type="submission" date="2022-11" db="UniProtKB">
        <authorList>
            <consortium name="WormBaseParasite"/>
        </authorList>
    </citation>
    <scope>IDENTIFICATION</scope>
</reference>
<keyword evidence="2" id="KW-0053">Apoptosis</keyword>
<keyword evidence="3" id="KW-0472">Membrane</keyword>
<evidence type="ECO:0000259" key="4">
    <source>
        <dbReference type="Pfam" id="PF00452"/>
    </source>
</evidence>
<organism evidence="5 6">
    <name type="scientific">Romanomermis culicivorax</name>
    <name type="common">Nematode worm</name>
    <dbReference type="NCBI Taxonomy" id="13658"/>
    <lineage>
        <taxon>Eukaryota</taxon>
        <taxon>Metazoa</taxon>
        <taxon>Ecdysozoa</taxon>
        <taxon>Nematoda</taxon>
        <taxon>Enoplea</taxon>
        <taxon>Dorylaimia</taxon>
        <taxon>Mermithida</taxon>
        <taxon>Mermithoidea</taxon>
        <taxon>Mermithidae</taxon>
        <taxon>Romanomermis</taxon>
    </lineage>
</organism>
<name>A0A915I2A5_ROMCU</name>
<accession>A0A915I2A5</accession>
<comment type="similarity">
    <text evidence="1">Belongs to the Bcl-2 family.</text>
</comment>
<keyword evidence="3" id="KW-1133">Transmembrane helix</keyword>
<proteinExistence type="inferred from homology"/>
<dbReference type="WBParaSite" id="nRc.2.0.1.t07841-RA">
    <property type="protein sequence ID" value="nRc.2.0.1.t07841-RA"/>
    <property type="gene ID" value="nRc.2.0.1.g07841"/>
</dbReference>
<dbReference type="InterPro" id="IPR036834">
    <property type="entry name" value="Bcl-2-like_sf"/>
</dbReference>
<keyword evidence="5" id="KW-1185">Reference proteome</keyword>
<dbReference type="Proteomes" id="UP000887565">
    <property type="component" value="Unplaced"/>
</dbReference>
<evidence type="ECO:0000313" key="6">
    <source>
        <dbReference type="WBParaSite" id="nRc.2.0.1.t07841-RA"/>
    </source>
</evidence>